<evidence type="ECO:0000256" key="4">
    <source>
        <dbReference type="ARBA" id="ARBA00022840"/>
    </source>
</evidence>
<dbReference type="NCBIfam" id="TIGR01187">
    <property type="entry name" value="potA"/>
    <property type="match status" value="1"/>
</dbReference>
<name>D1A2M7_THECD</name>
<feature type="domain" description="ABC transporter" evidence="8">
    <location>
        <begin position="18"/>
        <end position="248"/>
    </location>
</feature>
<protein>
    <recommendedName>
        <fullName evidence="7">Spermidine/putrescine import ATP-binding protein PotA</fullName>
        <ecNumber evidence="7">7.6.2.11</ecNumber>
    </recommendedName>
</protein>
<reference evidence="9 10" key="1">
    <citation type="journal article" date="2011" name="Stand. Genomic Sci.">
        <title>Complete genome sequence of Thermomonospora curvata type strain (B9).</title>
        <authorList>
            <person name="Chertkov O."/>
            <person name="Sikorski J."/>
            <person name="Nolan M."/>
            <person name="Lapidus A."/>
            <person name="Lucas S."/>
            <person name="Del Rio T.G."/>
            <person name="Tice H."/>
            <person name="Cheng J.F."/>
            <person name="Goodwin L."/>
            <person name="Pitluck S."/>
            <person name="Liolios K."/>
            <person name="Ivanova N."/>
            <person name="Mavromatis K."/>
            <person name="Mikhailova N."/>
            <person name="Ovchinnikova G."/>
            <person name="Pati A."/>
            <person name="Chen A."/>
            <person name="Palaniappan K."/>
            <person name="Djao O.D."/>
            <person name="Land M."/>
            <person name="Hauser L."/>
            <person name="Chang Y.J."/>
            <person name="Jeffries C.D."/>
            <person name="Brettin T."/>
            <person name="Han C."/>
            <person name="Detter J.C."/>
            <person name="Rohde M."/>
            <person name="Goker M."/>
            <person name="Woyke T."/>
            <person name="Bristow J."/>
            <person name="Eisen J.A."/>
            <person name="Markowitz V."/>
            <person name="Hugenholtz P."/>
            <person name="Klenk H.P."/>
            <person name="Kyrpides N.C."/>
        </authorList>
    </citation>
    <scope>NUCLEOTIDE SEQUENCE [LARGE SCALE GENOMIC DNA]</scope>
    <source>
        <strain evidence="10">ATCC 19995 / DSM 43183 / JCM 3096 / KCTC 9072 / NBRC 15933 / NCIMB 10081 / Henssen B9</strain>
    </source>
</reference>
<dbReference type="SUPFAM" id="SSF50331">
    <property type="entry name" value="MOP-like"/>
    <property type="match status" value="1"/>
</dbReference>
<dbReference type="eggNOG" id="COG3842">
    <property type="taxonomic scope" value="Bacteria"/>
</dbReference>
<comment type="function">
    <text evidence="7">Part of the ABC transporter complex PotABCD involved in spermidine/putrescine import. Responsible for energy coupling to the transport system.</text>
</comment>
<dbReference type="GO" id="GO:0016887">
    <property type="term" value="F:ATP hydrolysis activity"/>
    <property type="evidence" value="ECO:0007669"/>
    <property type="project" value="InterPro"/>
</dbReference>
<dbReference type="InterPro" id="IPR008995">
    <property type="entry name" value="Mo/tungstate-bd_C_term_dom"/>
</dbReference>
<accession>D1A2M7</accession>
<dbReference type="PANTHER" id="PTHR42781:SF4">
    <property type="entry name" value="SPERMIDINE_PUTRESCINE IMPORT ATP-BINDING PROTEIN POTA"/>
    <property type="match status" value="1"/>
</dbReference>
<dbReference type="InterPro" id="IPR017871">
    <property type="entry name" value="ABC_transporter-like_CS"/>
</dbReference>
<evidence type="ECO:0000256" key="3">
    <source>
        <dbReference type="ARBA" id="ARBA00022741"/>
    </source>
</evidence>
<dbReference type="InterPro" id="IPR003593">
    <property type="entry name" value="AAA+_ATPase"/>
</dbReference>
<evidence type="ECO:0000256" key="6">
    <source>
        <dbReference type="ARBA" id="ARBA00023136"/>
    </source>
</evidence>
<dbReference type="GO" id="GO:0043190">
    <property type="term" value="C:ATP-binding cassette (ABC) transporter complex"/>
    <property type="evidence" value="ECO:0007669"/>
    <property type="project" value="InterPro"/>
</dbReference>
<dbReference type="OrthoDB" id="7838608at2"/>
<dbReference type="InterPro" id="IPR005893">
    <property type="entry name" value="PotA-like"/>
</dbReference>
<dbReference type="InterPro" id="IPR013611">
    <property type="entry name" value="Transp-assoc_OB_typ2"/>
</dbReference>
<evidence type="ECO:0000259" key="8">
    <source>
        <dbReference type="PROSITE" id="PS50893"/>
    </source>
</evidence>
<evidence type="ECO:0000313" key="9">
    <source>
        <dbReference type="EMBL" id="ACY96047.1"/>
    </source>
</evidence>
<organism evidence="9 10">
    <name type="scientific">Thermomonospora curvata (strain ATCC 19995 / DSM 43183 / JCM 3096 / KCTC 9072 / NBRC 15933 / NCIMB 10081 / Henssen B9)</name>
    <dbReference type="NCBI Taxonomy" id="471852"/>
    <lineage>
        <taxon>Bacteria</taxon>
        <taxon>Bacillati</taxon>
        <taxon>Actinomycetota</taxon>
        <taxon>Actinomycetes</taxon>
        <taxon>Streptosporangiales</taxon>
        <taxon>Thermomonosporaceae</taxon>
        <taxon>Thermomonospora</taxon>
    </lineage>
</organism>
<dbReference type="PROSITE" id="PS50893">
    <property type="entry name" value="ABC_TRANSPORTER_2"/>
    <property type="match status" value="1"/>
</dbReference>
<dbReference type="EMBL" id="CP001738">
    <property type="protein sequence ID" value="ACY96047.1"/>
    <property type="molecule type" value="Genomic_DNA"/>
</dbReference>
<evidence type="ECO:0000256" key="2">
    <source>
        <dbReference type="ARBA" id="ARBA00022475"/>
    </source>
</evidence>
<dbReference type="AlphaFoldDB" id="D1A2M7"/>
<evidence type="ECO:0000256" key="5">
    <source>
        <dbReference type="ARBA" id="ARBA00022967"/>
    </source>
</evidence>
<evidence type="ECO:0000256" key="1">
    <source>
        <dbReference type="ARBA" id="ARBA00022448"/>
    </source>
</evidence>
<evidence type="ECO:0000256" key="7">
    <source>
        <dbReference type="RuleBase" id="RU364083"/>
    </source>
</evidence>
<proteinExistence type="inferred from homology"/>
<keyword evidence="5 7" id="KW-1278">Translocase</keyword>
<dbReference type="Pfam" id="PF00005">
    <property type="entry name" value="ABC_tran"/>
    <property type="match status" value="1"/>
</dbReference>
<gene>
    <name evidence="7" type="primary">potA</name>
    <name evidence="9" type="ordered locus">Tcur_0449</name>
</gene>
<dbReference type="EC" id="7.6.2.11" evidence="7"/>
<dbReference type="KEGG" id="tcu:Tcur_0449"/>
<dbReference type="RefSeq" id="WP_012850831.1">
    <property type="nucleotide sequence ID" value="NC_013510.1"/>
</dbReference>
<keyword evidence="2 7" id="KW-1003">Cell membrane</keyword>
<keyword evidence="3 7" id="KW-0547">Nucleotide-binding</keyword>
<dbReference type="SMART" id="SM00382">
    <property type="entry name" value="AAA"/>
    <property type="match status" value="1"/>
</dbReference>
<keyword evidence="10" id="KW-1185">Reference proteome</keyword>
<dbReference type="PROSITE" id="PS00211">
    <property type="entry name" value="ABC_TRANSPORTER_1"/>
    <property type="match status" value="1"/>
</dbReference>
<comment type="subunit">
    <text evidence="7">The complex is composed of two ATP-binding proteins (PotA), two transmembrane proteins (PotB and PotC) and a solute-binding protein (PotD).</text>
</comment>
<comment type="similarity">
    <text evidence="7">Belongs to the ABC transporter superfamily. Spermidine/putrescine importer (TC 3.A.1.11.1) family.</text>
</comment>
<sequence length="366" mass="40480">MTATLQTASPRKSTGASISIDAVSKKYGDNTVLEAVDLDIRAGEFLTLLGASGSGKSTLLNIIAGFIRPNSGTVKVDGRDITSLPPHKRGFGMVFQHYALFPHMSVADNVAFPLKRQKVAKNEIRTRVAEALEMVELGHLGNRRPAELSGGQQQRVALARAIVFRPRVLLMDEPLGALDKLLREQLQLEIRRLHQEMGITFVFVTHDQDEALMMSDRIALLRNGRIVQLGTPEQLYAEPNCRYSAEFVGASNIFTGTIQANGFIDDADGQHYRIPEGADRDGRSLMIRPERLHIATETAFVPESMNRVEAIVEDCIYLGSSRTVQLRTPAGRRLLARTDVPRVPDGVVPGARVYAYWDVHDSRVLD</sequence>
<dbReference type="InterPro" id="IPR003439">
    <property type="entry name" value="ABC_transporter-like_ATP-bd"/>
</dbReference>
<keyword evidence="4 7" id="KW-0067">ATP-binding</keyword>
<keyword evidence="1 7" id="KW-0813">Transport</keyword>
<dbReference type="GO" id="GO:0005524">
    <property type="term" value="F:ATP binding"/>
    <property type="evidence" value="ECO:0007669"/>
    <property type="project" value="UniProtKB-KW"/>
</dbReference>
<dbReference type="Gene3D" id="3.40.50.300">
    <property type="entry name" value="P-loop containing nucleotide triphosphate hydrolases"/>
    <property type="match status" value="1"/>
</dbReference>
<comment type="catalytic activity">
    <reaction evidence="7">
        <text>ATP + H2O + polyamine-[polyamine-binding protein]Side 1 = ADP + phosphate + polyamineSide 2 + [polyamine-binding protein]Side 1.</text>
        <dbReference type="EC" id="7.6.2.11"/>
    </reaction>
</comment>
<keyword evidence="6 7" id="KW-0472">Membrane</keyword>
<dbReference type="Pfam" id="PF08402">
    <property type="entry name" value="TOBE_2"/>
    <property type="match status" value="1"/>
</dbReference>
<dbReference type="InterPro" id="IPR050093">
    <property type="entry name" value="ABC_SmlMolc_Importer"/>
</dbReference>
<evidence type="ECO:0000313" key="10">
    <source>
        <dbReference type="Proteomes" id="UP000001918"/>
    </source>
</evidence>
<dbReference type="PANTHER" id="PTHR42781">
    <property type="entry name" value="SPERMIDINE/PUTRESCINE IMPORT ATP-BINDING PROTEIN POTA"/>
    <property type="match status" value="1"/>
</dbReference>
<dbReference type="HOGENOM" id="CLU_000604_1_1_11"/>
<dbReference type="InterPro" id="IPR027417">
    <property type="entry name" value="P-loop_NTPase"/>
</dbReference>
<dbReference type="FunFam" id="3.40.50.300:FF:000133">
    <property type="entry name" value="Spermidine/putrescine import ATP-binding protein PotA"/>
    <property type="match status" value="1"/>
</dbReference>
<dbReference type="GO" id="GO:0015417">
    <property type="term" value="F:ABC-type polyamine transporter activity"/>
    <property type="evidence" value="ECO:0007669"/>
    <property type="project" value="UniProtKB-EC"/>
</dbReference>
<dbReference type="SUPFAM" id="SSF52540">
    <property type="entry name" value="P-loop containing nucleoside triphosphate hydrolases"/>
    <property type="match status" value="1"/>
</dbReference>
<dbReference type="STRING" id="471852.Tcur_0449"/>
<dbReference type="Proteomes" id="UP000001918">
    <property type="component" value="Chromosome"/>
</dbReference>